<dbReference type="InterPro" id="IPR014729">
    <property type="entry name" value="Rossmann-like_a/b/a_fold"/>
</dbReference>
<organism evidence="3 4">
    <name type="scientific">Halarsenatibacter silvermanii</name>
    <dbReference type="NCBI Taxonomy" id="321763"/>
    <lineage>
        <taxon>Bacteria</taxon>
        <taxon>Bacillati</taxon>
        <taxon>Bacillota</taxon>
        <taxon>Clostridia</taxon>
        <taxon>Halanaerobiales</taxon>
        <taxon>Halarsenatibacteraceae</taxon>
        <taxon>Halarsenatibacter</taxon>
    </lineage>
</organism>
<reference evidence="3 4" key="1">
    <citation type="submission" date="2016-10" db="EMBL/GenBank/DDBJ databases">
        <authorList>
            <person name="de Groot N.N."/>
        </authorList>
    </citation>
    <scope>NUCLEOTIDE SEQUENCE [LARGE SCALE GENOMIC DNA]</scope>
    <source>
        <strain evidence="3 4">SLAS-1</strain>
    </source>
</reference>
<dbReference type="InterPro" id="IPR005232">
    <property type="entry name" value="LarE"/>
</dbReference>
<gene>
    <name evidence="3" type="ORF">SAMN04488692_10377</name>
</gene>
<feature type="domain" description="NAD/GMP synthase" evidence="2">
    <location>
        <begin position="22"/>
        <end position="90"/>
    </location>
</feature>
<dbReference type="Proteomes" id="UP000199476">
    <property type="component" value="Unassembled WGS sequence"/>
</dbReference>
<evidence type="ECO:0000256" key="1">
    <source>
        <dbReference type="PIRSR" id="PIRSR006661-1"/>
    </source>
</evidence>
<dbReference type="STRING" id="321763.SAMN04488692_10377"/>
<sequence length="275" mass="31585">MIEKKDAALVKKNEKLKNILQGYGSVVVAFSGGVDSALLLDSALEVLGRDNVLAVTSCAETYPDRELEEARSLAAEIGAKHKIIRTTELDNENFTRNDEDRCYYCKKELLSDLKEMAEKKGYREVLEGSNYDDAKSEYRPGIKAVEELKVKSPLKDAGLNKKEIRTLARRRDLPVWDKPSFACLSSRFPYGVKIEEEKLTRVDEGEDFLQSFDFDQLRLRHHDDETVRIEVNPEELDRVLEHRKEIIKKLKQLDYTYVTLDIEGYRTGSMNEVIS</sequence>
<dbReference type="PIRSF" id="PIRSF006661">
    <property type="entry name" value="PP-lp_UCP006661"/>
    <property type="match status" value="1"/>
</dbReference>
<accession>A0A1G9IWZ6</accession>
<dbReference type="RefSeq" id="WP_089758243.1">
    <property type="nucleotide sequence ID" value="NZ_FNGO01000003.1"/>
</dbReference>
<dbReference type="GO" id="GO:0016783">
    <property type="term" value="F:sulfurtransferase activity"/>
    <property type="evidence" value="ECO:0007669"/>
    <property type="project" value="InterPro"/>
</dbReference>
<dbReference type="GO" id="GO:0006163">
    <property type="term" value="P:purine nucleotide metabolic process"/>
    <property type="evidence" value="ECO:0007669"/>
    <property type="project" value="UniProtKB-ARBA"/>
</dbReference>
<evidence type="ECO:0000313" key="3">
    <source>
        <dbReference type="EMBL" id="SDL29374.1"/>
    </source>
</evidence>
<keyword evidence="4" id="KW-1185">Reference proteome</keyword>
<dbReference type="EMBL" id="FNGO01000003">
    <property type="protein sequence ID" value="SDL29374.1"/>
    <property type="molecule type" value="Genomic_DNA"/>
</dbReference>
<proteinExistence type="predicted"/>
<dbReference type="Pfam" id="PF02540">
    <property type="entry name" value="NAD_synthase"/>
    <property type="match status" value="1"/>
</dbReference>
<dbReference type="SUPFAM" id="SSF52402">
    <property type="entry name" value="Adenine nucleotide alpha hydrolases-like"/>
    <property type="match status" value="1"/>
</dbReference>
<dbReference type="Gene3D" id="3.40.50.620">
    <property type="entry name" value="HUPs"/>
    <property type="match status" value="1"/>
</dbReference>
<dbReference type="InterPro" id="IPR022310">
    <property type="entry name" value="NAD/GMP_synthase"/>
</dbReference>
<protein>
    <recommendedName>
        <fullName evidence="2">NAD/GMP synthase domain-containing protein</fullName>
    </recommendedName>
</protein>
<dbReference type="InterPro" id="IPR052188">
    <property type="entry name" value="Ni-pincer_cofactor_biosynth"/>
</dbReference>
<name>A0A1G9IWZ6_9FIRM</name>
<evidence type="ECO:0000313" key="4">
    <source>
        <dbReference type="Proteomes" id="UP000199476"/>
    </source>
</evidence>
<dbReference type="CDD" id="cd01990">
    <property type="entry name" value="LarE-like"/>
    <property type="match status" value="1"/>
</dbReference>
<evidence type="ECO:0000259" key="2">
    <source>
        <dbReference type="Pfam" id="PF02540"/>
    </source>
</evidence>
<feature type="active site" description="Nucleophile and sulfur donor" evidence="1">
    <location>
        <position position="183"/>
    </location>
</feature>
<dbReference type="PANTHER" id="PTHR43169">
    <property type="entry name" value="EXSB FAMILY PROTEIN"/>
    <property type="match status" value="1"/>
</dbReference>
<dbReference type="OrthoDB" id="9776919at2"/>
<dbReference type="NCBIfam" id="TIGR00268">
    <property type="entry name" value="ATP-dependent sacrificial sulfur transferase LarE"/>
    <property type="match status" value="1"/>
</dbReference>
<dbReference type="AlphaFoldDB" id="A0A1G9IWZ6"/>
<dbReference type="PANTHER" id="PTHR43169:SF2">
    <property type="entry name" value="NAD_GMP SYNTHASE DOMAIN-CONTAINING PROTEIN"/>
    <property type="match status" value="1"/>
</dbReference>